<keyword evidence="1" id="KW-0472">Membrane</keyword>
<accession>L0JU10</accession>
<sequence length="191" mass="21313">MWPWGHLAVAYLIYTGYSWRRNRRSPRALPVVALAIGSQFPDLIDKPFAWTLGLLPGGRTLTHSVFVAALLLPIAYSLARRFGWPEAGMAFAIGHASHLLSDIPPTAILDRDLSATTFLFWPILEPPQYQTPGSILAGFLRYSMGWYEWVQLGLVVVALIAWYYDGAPGLGYGRRALERITGNRGLSEPER</sequence>
<reference evidence="3" key="1">
    <citation type="submission" date="2012-02" db="EMBL/GenBank/DDBJ databases">
        <title>Complete sequence of plasmid 1 of Natrinema pellirubrum DSM 15624.</title>
        <authorList>
            <person name="Lucas S."/>
            <person name="Han J."/>
            <person name="Lapidus A."/>
            <person name="Cheng J.-F."/>
            <person name="Goodwin L."/>
            <person name="Pitluck S."/>
            <person name="Peters L."/>
            <person name="Teshima H."/>
            <person name="Detter J.C."/>
            <person name="Han C."/>
            <person name="Tapia R."/>
            <person name="Land M."/>
            <person name="Hauser L."/>
            <person name="Kyrpides N."/>
            <person name="Ivanova N."/>
            <person name="Pagani I."/>
            <person name="Sproer C."/>
            <person name="Anderson I."/>
            <person name="Woyke T."/>
        </authorList>
    </citation>
    <scope>NUCLEOTIDE SEQUENCE [LARGE SCALE GENOMIC DNA]</scope>
    <source>
        <strain evidence="3">DSM 15624 / JCM 10476 / NCIMB 786</strain>
        <plasmid evidence="3">pNATPE01</plasmid>
    </source>
</reference>
<dbReference type="InterPro" id="IPR007404">
    <property type="entry name" value="YdjM-like"/>
</dbReference>
<dbReference type="GO" id="GO:0016787">
    <property type="term" value="F:hydrolase activity"/>
    <property type="evidence" value="ECO:0007669"/>
    <property type="project" value="UniProtKB-KW"/>
</dbReference>
<name>L0JU10_NATP1</name>
<dbReference type="EMBL" id="CP003373">
    <property type="protein sequence ID" value="AGB33866.1"/>
    <property type="molecule type" value="Genomic_DNA"/>
</dbReference>
<dbReference type="OrthoDB" id="200338at2157"/>
<keyword evidence="1" id="KW-0812">Transmembrane</keyword>
<keyword evidence="2" id="KW-0614">Plasmid</keyword>
<keyword evidence="1" id="KW-1133">Transmembrane helix</keyword>
<dbReference type="Pfam" id="PF04307">
    <property type="entry name" value="YdjM"/>
    <property type="match status" value="1"/>
</dbReference>
<dbReference type="GeneID" id="14336617"/>
<dbReference type="HOGENOM" id="CLU_089194_0_0_2"/>
<organism evidence="2 3">
    <name type="scientific">Natrinema pellirubrum (strain DSM 15624 / CIP 106293 / JCM 10476 / NCIMB 786 / 157)</name>
    <dbReference type="NCBI Taxonomy" id="797303"/>
    <lineage>
        <taxon>Archaea</taxon>
        <taxon>Methanobacteriati</taxon>
        <taxon>Methanobacteriota</taxon>
        <taxon>Stenosarchaea group</taxon>
        <taxon>Halobacteria</taxon>
        <taxon>Halobacteriales</taxon>
        <taxon>Natrialbaceae</taxon>
        <taxon>Natrinema</taxon>
    </lineage>
</organism>
<evidence type="ECO:0000313" key="2">
    <source>
        <dbReference type="EMBL" id="AGB33866.1"/>
    </source>
</evidence>
<dbReference type="AlphaFoldDB" id="L0JU10"/>
<feature type="transmembrane region" description="Helical" evidence="1">
    <location>
        <begin position="60"/>
        <end position="79"/>
    </location>
</feature>
<geneLocation type="plasmid" evidence="2 3">
    <name>pNATPE01</name>
</geneLocation>
<evidence type="ECO:0000313" key="3">
    <source>
        <dbReference type="Proteomes" id="UP000010843"/>
    </source>
</evidence>
<dbReference type="Proteomes" id="UP000010843">
    <property type="component" value="Plasmid pNATPE01"/>
</dbReference>
<feature type="transmembrane region" description="Helical" evidence="1">
    <location>
        <begin position="146"/>
        <end position="164"/>
    </location>
</feature>
<protein>
    <submittedName>
        <fullName evidence="2">Membrane-bound metal-dependent hydrolase (DUF457)</fullName>
    </submittedName>
</protein>
<gene>
    <name evidence="2" type="ordered locus">Natpe_4153</name>
</gene>
<proteinExistence type="predicted"/>
<dbReference type="KEGG" id="npe:Natpe_4153"/>
<evidence type="ECO:0000256" key="1">
    <source>
        <dbReference type="SAM" id="Phobius"/>
    </source>
</evidence>
<dbReference type="RefSeq" id="WP_015310317.1">
    <property type="nucleotide sequence ID" value="NC_019967.1"/>
</dbReference>
<dbReference type="eggNOG" id="arCOG03392">
    <property type="taxonomic scope" value="Archaea"/>
</dbReference>
<keyword evidence="2" id="KW-0378">Hydrolase</keyword>